<name>A0ACC2IG20_9PLEO</name>
<proteinExistence type="predicted"/>
<organism evidence="1 2">
    <name type="scientific">Boeremia exigua</name>
    <dbReference type="NCBI Taxonomy" id="749465"/>
    <lineage>
        <taxon>Eukaryota</taxon>
        <taxon>Fungi</taxon>
        <taxon>Dikarya</taxon>
        <taxon>Ascomycota</taxon>
        <taxon>Pezizomycotina</taxon>
        <taxon>Dothideomycetes</taxon>
        <taxon>Pleosporomycetidae</taxon>
        <taxon>Pleosporales</taxon>
        <taxon>Pleosporineae</taxon>
        <taxon>Didymellaceae</taxon>
        <taxon>Boeremia</taxon>
    </lineage>
</organism>
<keyword evidence="2" id="KW-1185">Reference proteome</keyword>
<accession>A0ACC2IG20</accession>
<comment type="caution">
    <text evidence="1">The sequence shown here is derived from an EMBL/GenBank/DDBJ whole genome shotgun (WGS) entry which is preliminary data.</text>
</comment>
<evidence type="ECO:0000313" key="1">
    <source>
        <dbReference type="EMBL" id="KAJ8114111.1"/>
    </source>
</evidence>
<evidence type="ECO:0000313" key="2">
    <source>
        <dbReference type="Proteomes" id="UP001153331"/>
    </source>
</evidence>
<protein>
    <submittedName>
        <fullName evidence="1">Uncharacterized protein</fullName>
    </submittedName>
</protein>
<sequence>MHKGSGYPAIVAAYTTTSLCAAIMISTSKSSQVVSTKRSFGASCACSRSYDSLDGKCGADHPKLPMGKEYIAHTVSNMFASTLNHHRHHQFPSAAYTSPPSTSHVTSGSPFRTTQLTTLHDPSEYQPGQHEHRSGCGTHWAAAAARTLDRSEKLDSVEDGDGYPEKPWIVMLLQ</sequence>
<gene>
    <name evidence="1" type="ORF">OPT61_g3925</name>
</gene>
<reference evidence="1" key="1">
    <citation type="submission" date="2022-11" db="EMBL/GenBank/DDBJ databases">
        <title>Genome Sequence of Boeremia exigua.</title>
        <authorList>
            <person name="Buettner E."/>
        </authorList>
    </citation>
    <scope>NUCLEOTIDE SEQUENCE</scope>
    <source>
        <strain evidence="1">CU02</strain>
    </source>
</reference>
<dbReference type="EMBL" id="JAPHNI010000212">
    <property type="protein sequence ID" value="KAJ8114111.1"/>
    <property type="molecule type" value="Genomic_DNA"/>
</dbReference>
<dbReference type="Proteomes" id="UP001153331">
    <property type="component" value="Unassembled WGS sequence"/>
</dbReference>